<comment type="caution">
    <text evidence="2">The sequence shown here is derived from an EMBL/GenBank/DDBJ whole genome shotgun (WGS) entry which is preliminary data.</text>
</comment>
<protein>
    <submittedName>
        <fullName evidence="2">Uncharacterized protein</fullName>
    </submittedName>
</protein>
<proteinExistence type="predicted"/>
<feature type="region of interest" description="Disordered" evidence="1">
    <location>
        <begin position="1"/>
        <end position="66"/>
    </location>
</feature>
<name>A0A3A2Z5X9_9EURO</name>
<gene>
    <name evidence="2" type="ORF">PHISCL_09440</name>
</gene>
<evidence type="ECO:0000256" key="1">
    <source>
        <dbReference type="SAM" id="MobiDB-lite"/>
    </source>
</evidence>
<reference evidence="3" key="1">
    <citation type="submission" date="2017-02" db="EMBL/GenBank/DDBJ databases">
        <authorList>
            <person name="Tafer H."/>
            <person name="Lopandic K."/>
        </authorList>
    </citation>
    <scope>NUCLEOTIDE SEQUENCE [LARGE SCALE GENOMIC DNA]</scope>
    <source>
        <strain evidence="3">CBS 366.77</strain>
    </source>
</reference>
<dbReference type="EMBL" id="MVGC01000596">
    <property type="protein sequence ID" value="RJE18226.1"/>
    <property type="molecule type" value="Genomic_DNA"/>
</dbReference>
<feature type="compositionally biased region" description="Polar residues" evidence="1">
    <location>
        <begin position="20"/>
        <end position="52"/>
    </location>
</feature>
<sequence length="95" mass="10605">MDQAPAPNKTRPYRGRQDTLLGSQESAEQNRTYPQSQNPFANSKPSQAQDNVGRSRIPRLVNEHNSGLRIPDSCFKNVSSFGDRIESSQLTTRTA</sequence>
<organism evidence="2 3">
    <name type="scientific">Aspergillus sclerotialis</name>
    <dbReference type="NCBI Taxonomy" id="2070753"/>
    <lineage>
        <taxon>Eukaryota</taxon>
        <taxon>Fungi</taxon>
        <taxon>Dikarya</taxon>
        <taxon>Ascomycota</taxon>
        <taxon>Pezizomycotina</taxon>
        <taxon>Eurotiomycetes</taxon>
        <taxon>Eurotiomycetidae</taxon>
        <taxon>Eurotiales</taxon>
        <taxon>Aspergillaceae</taxon>
        <taxon>Aspergillus</taxon>
        <taxon>Aspergillus subgen. Polypaecilum</taxon>
    </lineage>
</organism>
<keyword evidence="3" id="KW-1185">Reference proteome</keyword>
<evidence type="ECO:0000313" key="2">
    <source>
        <dbReference type="EMBL" id="RJE18226.1"/>
    </source>
</evidence>
<accession>A0A3A2Z5X9</accession>
<evidence type="ECO:0000313" key="3">
    <source>
        <dbReference type="Proteomes" id="UP000266188"/>
    </source>
</evidence>
<dbReference type="AlphaFoldDB" id="A0A3A2Z5X9"/>
<dbReference type="Proteomes" id="UP000266188">
    <property type="component" value="Unassembled WGS sequence"/>
</dbReference>